<protein>
    <submittedName>
        <fullName evidence="1">Uncharacterized protein</fullName>
    </submittedName>
</protein>
<organism evidence="1 2">
    <name type="scientific">Geodia barretti</name>
    <name type="common">Barrett's horny sponge</name>
    <dbReference type="NCBI Taxonomy" id="519541"/>
    <lineage>
        <taxon>Eukaryota</taxon>
        <taxon>Metazoa</taxon>
        <taxon>Porifera</taxon>
        <taxon>Demospongiae</taxon>
        <taxon>Heteroscleromorpha</taxon>
        <taxon>Tetractinellida</taxon>
        <taxon>Astrophorina</taxon>
        <taxon>Geodiidae</taxon>
        <taxon>Geodia</taxon>
    </lineage>
</organism>
<dbReference type="InterPro" id="IPR011029">
    <property type="entry name" value="DEATH-like_dom_sf"/>
</dbReference>
<proteinExistence type="predicted"/>
<sequence>DINRDLLIAKRHLQHLRKEELKELFLELGLFDATVQNNFDRSRDTYAEDLIRAWILGKDGIGTKEEYKEGETWENLKKALRKINHHGVADAI</sequence>
<dbReference type="AlphaFoldDB" id="A0AA35R0C4"/>
<accession>A0AA35R0C4</accession>
<feature type="non-terminal residue" evidence="1">
    <location>
        <position position="1"/>
    </location>
</feature>
<reference evidence="1" key="1">
    <citation type="submission" date="2023-03" db="EMBL/GenBank/DDBJ databases">
        <authorList>
            <person name="Steffen K."/>
            <person name="Cardenas P."/>
        </authorList>
    </citation>
    <scope>NUCLEOTIDE SEQUENCE</scope>
</reference>
<name>A0AA35R0C4_GEOBA</name>
<dbReference type="EMBL" id="CASHTH010000311">
    <property type="protein sequence ID" value="CAI7997388.1"/>
    <property type="molecule type" value="Genomic_DNA"/>
</dbReference>
<dbReference type="Gene3D" id="1.10.533.10">
    <property type="entry name" value="Death Domain, Fas"/>
    <property type="match status" value="1"/>
</dbReference>
<dbReference type="Proteomes" id="UP001174909">
    <property type="component" value="Unassembled WGS sequence"/>
</dbReference>
<evidence type="ECO:0000313" key="2">
    <source>
        <dbReference type="Proteomes" id="UP001174909"/>
    </source>
</evidence>
<evidence type="ECO:0000313" key="1">
    <source>
        <dbReference type="EMBL" id="CAI7997388.1"/>
    </source>
</evidence>
<gene>
    <name evidence="1" type="ORF">GBAR_LOCUS2139</name>
</gene>
<comment type="caution">
    <text evidence="1">The sequence shown here is derived from an EMBL/GenBank/DDBJ whole genome shotgun (WGS) entry which is preliminary data.</text>
</comment>
<keyword evidence="2" id="KW-1185">Reference proteome</keyword>